<dbReference type="KEGG" id="acij:JS278_01271"/>
<dbReference type="Proteomes" id="UP000251995">
    <property type="component" value="Chromosome"/>
</dbReference>
<dbReference type="AlphaFoldDB" id="A0A344UT49"/>
<dbReference type="EMBL" id="CP025198">
    <property type="protein sequence ID" value="AXE38447.1"/>
    <property type="molecule type" value="Genomic_DNA"/>
</dbReference>
<dbReference type="RefSeq" id="WP_114044447.1">
    <property type="nucleotide sequence ID" value="NZ_CP025198.1"/>
</dbReference>
<gene>
    <name evidence="1" type="ORF">JS278_01271</name>
</gene>
<accession>A0A344UT49</accession>
<proteinExistence type="predicted"/>
<sequence>MARKVDPVLEARRRRVLDAVGQASYLIDRVRPRCHDLQRETWAEVSGTVIGDELVAAAARSAEGLEQLAGLLGEISATASAIDVTVEVPDEEESR</sequence>
<name>A0A344UT49_9ACTN</name>
<reference evidence="1 2" key="1">
    <citation type="submission" date="2017-12" db="EMBL/GenBank/DDBJ databases">
        <title>The whole genome sequence of the Acidipropionibacterium virtanenii sp. nov. type strain JS278.</title>
        <authorList>
            <person name="Laine P."/>
            <person name="Deptula P."/>
            <person name="Varmanen P."/>
            <person name="Auvinen P."/>
        </authorList>
    </citation>
    <scope>NUCLEOTIDE SEQUENCE [LARGE SCALE GENOMIC DNA]</scope>
    <source>
        <strain evidence="1 2">JS278</strain>
    </source>
</reference>
<keyword evidence="2" id="KW-1185">Reference proteome</keyword>
<protein>
    <submittedName>
        <fullName evidence="1">Uncharacterized protein</fullName>
    </submittedName>
</protein>
<evidence type="ECO:0000313" key="2">
    <source>
        <dbReference type="Proteomes" id="UP000251995"/>
    </source>
</evidence>
<evidence type="ECO:0000313" key="1">
    <source>
        <dbReference type="EMBL" id="AXE38447.1"/>
    </source>
</evidence>
<organism evidence="1 2">
    <name type="scientific">Acidipropionibacterium virtanenii</name>
    <dbReference type="NCBI Taxonomy" id="2057246"/>
    <lineage>
        <taxon>Bacteria</taxon>
        <taxon>Bacillati</taxon>
        <taxon>Actinomycetota</taxon>
        <taxon>Actinomycetes</taxon>
        <taxon>Propionibacteriales</taxon>
        <taxon>Propionibacteriaceae</taxon>
        <taxon>Acidipropionibacterium</taxon>
    </lineage>
</organism>